<comment type="caution">
    <text evidence="8">The sequence shown here is derived from an EMBL/GenBank/DDBJ whole genome shotgun (WGS) entry which is preliminary data.</text>
</comment>
<proteinExistence type="predicted"/>
<dbReference type="InterPro" id="IPR052416">
    <property type="entry name" value="GTF3C_component"/>
</dbReference>
<dbReference type="PROSITE" id="PS00678">
    <property type="entry name" value="WD_REPEATS_1"/>
    <property type="match status" value="1"/>
</dbReference>
<evidence type="ECO:0000256" key="7">
    <source>
        <dbReference type="SAM" id="MobiDB-lite"/>
    </source>
</evidence>
<evidence type="ECO:0000256" key="1">
    <source>
        <dbReference type="ARBA" id="ARBA00004123"/>
    </source>
</evidence>
<keyword evidence="3" id="KW-0677">Repeat</keyword>
<feature type="region of interest" description="Disordered" evidence="7">
    <location>
        <begin position="193"/>
        <end position="267"/>
    </location>
</feature>
<evidence type="ECO:0008006" key="10">
    <source>
        <dbReference type="Google" id="ProtNLM"/>
    </source>
</evidence>
<keyword evidence="2 6" id="KW-0853">WD repeat</keyword>
<dbReference type="Gene3D" id="2.130.10.10">
    <property type="entry name" value="YVTN repeat-like/Quinoprotein amine dehydrogenase"/>
    <property type="match status" value="1"/>
</dbReference>
<keyword evidence="4" id="KW-0804">Transcription</keyword>
<feature type="compositionally biased region" description="Acidic residues" evidence="7">
    <location>
        <begin position="232"/>
        <end position="267"/>
    </location>
</feature>
<dbReference type="InterPro" id="IPR015943">
    <property type="entry name" value="WD40/YVTN_repeat-like_dom_sf"/>
</dbReference>
<dbReference type="PANTHER" id="PTHR15052">
    <property type="entry name" value="RNA POLYMERASE III TRANSCRIPTION INITIATION FACTOR COMPLEX SUBUNIT"/>
    <property type="match status" value="1"/>
</dbReference>
<feature type="compositionally biased region" description="Basic residues" evidence="7">
    <location>
        <begin position="214"/>
        <end position="228"/>
    </location>
</feature>
<evidence type="ECO:0000256" key="2">
    <source>
        <dbReference type="ARBA" id="ARBA00022574"/>
    </source>
</evidence>
<dbReference type="SUPFAM" id="SSF50978">
    <property type="entry name" value="WD40 repeat-like"/>
    <property type="match status" value="1"/>
</dbReference>
<feature type="compositionally biased region" description="Basic and acidic residues" evidence="7">
    <location>
        <begin position="193"/>
        <end position="213"/>
    </location>
</feature>
<dbReference type="EMBL" id="JAHUTJ010000488">
    <property type="protein sequence ID" value="MED6263804.1"/>
    <property type="molecule type" value="Genomic_DNA"/>
</dbReference>
<evidence type="ECO:0000313" key="9">
    <source>
        <dbReference type="Proteomes" id="UP001352852"/>
    </source>
</evidence>
<dbReference type="Pfam" id="PF00400">
    <property type="entry name" value="WD40"/>
    <property type="match status" value="1"/>
</dbReference>
<feature type="compositionally biased region" description="Basic residues" evidence="7">
    <location>
        <begin position="68"/>
        <end position="77"/>
    </location>
</feature>
<reference evidence="8 9" key="1">
    <citation type="submission" date="2021-06" db="EMBL/GenBank/DDBJ databases">
        <authorList>
            <person name="Palmer J.M."/>
        </authorList>
    </citation>
    <scope>NUCLEOTIDE SEQUENCE [LARGE SCALE GENOMIC DNA]</scope>
    <source>
        <strain evidence="8 9">CL_MEX2019</strain>
        <tissue evidence="8">Muscle</tissue>
    </source>
</reference>
<comment type="subcellular location">
    <subcellularLocation>
        <location evidence="1">Nucleus</location>
    </subcellularLocation>
</comment>
<dbReference type="PROSITE" id="PS50082">
    <property type="entry name" value="WD_REPEATS_2"/>
    <property type="match status" value="1"/>
</dbReference>
<sequence length="932" mass="104453">MDPNVSGEGQDQPSEQSLYLSPSLRGRQRKKNSKYSDFETDVTDVVTSVKKKSRKSAGTGVASEKSPTKHRKTKEHKIHLDSVEQTVLVTPKRPGRPKKTQLETTPSIIATAGGDLPSGEAGGAVVENSVQQENGTPKPKRKYVRKKPVEKIRDPADEKNPGDPEPDVEVESGGRCRRGAAKAALRYLHFLTKEVLSHPRDETGSKLHEDRLSKQKGSKQTKGRKRKRNDSEAADDEDFVPNFKDEEEDEADEEEPEGGEVSDADSDIVEQGRFSPVFHINRQHQIGSHGKPHNGMEFSIIKTIMDAAETTKKFREEHYSSWVFPEWVPSTNGWEPVPENELEKYLPQELESAAFKVSREGLTQEETPLLRISRFEAMPADPHRWDMVLFAGGPVWALEWCPTPGGAPASQYIAIACHQGMDDLHSVNRTCSGPGLVQLWDCGKLEYDSRPDSQPSLVYGLAQDKGFICQLKWCPAGGWELPNCVRNAPFLPRLGLLAVATSSGVVTIYSLPHPDALLSNKKLANSESSNGKPIYKARGVITLKLGSIKSPRKERSGQVLSMDWLPQKPHHLMAIGFYDGIVGLWDLSTKSSLLRVRESDRSLSLLPYRCILAHDHAVRALVFCPASRYLLMTAGEDRYLKTWDLRRLCDPVKVQKRHLTTELCWPLDSPGVLIAQESAFVPRNSMGVHYVDHYLHSYFAIPRNTSVWSVSHSEWLHCGLSSDTLGEVILSMLPLARYALRCVKKTDMRRFPTYLTSMVPYEATEGENKGKKKRRGPVSGGQEAGETETSDADAERAKEEDNPRGRVHLKFQTYKDAVKKYYLHFKDLDMRNLTGLSKRALWKRMKSTEVKATINMDDMPLAALYKARFNPNMSSHVWIVSGGQTGLVRLHCARTFITPQVKTMIGDHQAQFRALYSVQNQNDGVQMAAEQL</sequence>
<feature type="region of interest" description="Disordered" evidence="7">
    <location>
        <begin position="1"/>
        <end position="176"/>
    </location>
</feature>
<feature type="compositionally biased region" description="Polar residues" evidence="7">
    <location>
        <begin position="7"/>
        <end position="20"/>
    </location>
</feature>
<dbReference type="PROSITE" id="PS50294">
    <property type="entry name" value="WD_REPEATS_REGION"/>
    <property type="match status" value="1"/>
</dbReference>
<dbReference type="SMART" id="SM00320">
    <property type="entry name" value="WD40"/>
    <property type="match status" value="4"/>
</dbReference>
<feature type="compositionally biased region" description="Basic and acidic residues" evidence="7">
    <location>
        <begin position="147"/>
        <end position="162"/>
    </location>
</feature>
<dbReference type="InterPro" id="IPR001680">
    <property type="entry name" value="WD40_rpt"/>
</dbReference>
<feature type="compositionally biased region" description="Basic and acidic residues" evidence="7">
    <location>
        <begin position="793"/>
        <end position="804"/>
    </location>
</feature>
<dbReference type="Proteomes" id="UP001352852">
    <property type="component" value="Unassembled WGS sequence"/>
</dbReference>
<dbReference type="InterPro" id="IPR036322">
    <property type="entry name" value="WD40_repeat_dom_sf"/>
</dbReference>
<keyword evidence="9" id="KW-1185">Reference proteome</keyword>
<gene>
    <name evidence="8" type="ORF">CHARACLAT_008417</name>
</gene>
<protein>
    <recommendedName>
        <fullName evidence="10">General transcription factor IIIC, polypeptide 2, beta</fullName>
    </recommendedName>
</protein>
<evidence type="ECO:0000256" key="4">
    <source>
        <dbReference type="ARBA" id="ARBA00023163"/>
    </source>
</evidence>
<feature type="repeat" description="WD" evidence="6">
    <location>
        <begin position="611"/>
        <end position="646"/>
    </location>
</feature>
<feature type="region of interest" description="Disordered" evidence="7">
    <location>
        <begin position="764"/>
        <end position="806"/>
    </location>
</feature>
<evidence type="ECO:0000313" key="8">
    <source>
        <dbReference type="EMBL" id="MED6263804.1"/>
    </source>
</evidence>
<dbReference type="InterPro" id="IPR019775">
    <property type="entry name" value="WD40_repeat_CS"/>
</dbReference>
<organism evidence="8 9">
    <name type="scientific">Characodon lateralis</name>
    <dbReference type="NCBI Taxonomy" id="208331"/>
    <lineage>
        <taxon>Eukaryota</taxon>
        <taxon>Metazoa</taxon>
        <taxon>Chordata</taxon>
        <taxon>Craniata</taxon>
        <taxon>Vertebrata</taxon>
        <taxon>Euteleostomi</taxon>
        <taxon>Actinopterygii</taxon>
        <taxon>Neopterygii</taxon>
        <taxon>Teleostei</taxon>
        <taxon>Neoteleostei</taxon>
        <taxon>Acanthomorphata</taxon>
        <taxon>Ovalentaria</taxon>
        <taxon>Atherinomorphae</taxon>
        <taxon>Cyprinodontiformes</taxon>
        <taxon>Goodeidae</taxon>
        <taxon>Characodon</taxon>
    </lineage>
</organism>
<accession>A0ABU7CPP0</accession>
<evidence type="ECO:0000256" key="3">
    <source>
        <dbReference type="ARBA" id="ARBA00022737"/>
    </source>
</evidence>
<dbReference type="PANTHER" id="PTHR15052:SF2">
    <property type="entry name" value="GENERAL TRANSCRIPTION FACTOR 3C POLYPEPTIDE 2"/>
    <property type="match status" value="1"/>
</dbReference>
<evidence type="ECO:0000256" key="5">
    <source>
        <dbReference type="ARBA" id="ARBA00023242"/>
    </source>
</evidence>
<name>A0ABU7CPP0_9TELE</name>
<evidence type="ECO:0000256" key="6">
    <source>
        <dbReference type="PROSITE-ProRule" id="PRU00221"/>
    </source>
</evidence>
<keyword evidence="5" id="KW-0539">Nucleus</keyword>